<organism evidence="2 3">
    <name type="scientific">Caminicella sporogenes DSM 14501</name>
    <dbReference type="NCBI Taxonomy" id="1121266"/>
    <lineage>
        <taxon>Bacteria</taxon>
        <taxon>Bacillati</taxon>
        <taxon>Bacillota</taxon>
        <taxon>Clostridia</taxon>
        <taxon>Peptostreptococcales</taxon>
        <taxon>Caminicellaceae</taxon>
        <taxon>Caminicella</taxon>
    </lineage>
</organism>
<gene>
    <name evidence="2" type="ORF">SAMN02745883_00338</name>
</gene>
<evidence type="ECO:0000313" key="2">
    <source>
        <dbReference type="EMBL" id="SHJ74422.1"/>
    </source>
</evidence>
<evidence type="ECO:0000259" key="1">
    <source>
        <dbReference type="Pfam" id="PF01909"/>
    </source>
</evidence>
<dbReference type="RefSeq" id="WP_072965641.1">
    <property type="nucleotide sequence ID" value="NZ_FRAJ01000003.1"/>
</dbReference>
<dbReference type="AlphaFoldDB" id="A0A1M6LTL5"/>
<dbReference type="CDD" id="cd05403">
    <property type="entry name" value="NT_KNTase_like"/>
    <property type="match status" value="1"/>
</dbReference>
<dbReference type="STRING" id="1121266.SAMN02745883_00338"/>
<evidence type="ECO:0000313" key="3">
    <source>
        <dbReference type="Proteomes" id="UP000184082"/>
    </source>
</evidence>
<dbReference type="Proteomes" id="UP000184082">
    <property type="component" value="Unassembled WGS sequence"/>
</dbReference>
<dbReference type="SUPFAM" id="SSF81301">
    <property type="entry name" value="Nucleotidyltransferase"/>
    <property type="match status" value="1"/>
</dbReference>
<dbReference type="InterPro" id="IPR002934">
    <property type="entry name" value="Polymerase_NTP_transf_dom"/>
</dbReference>
<sequence>MPQQMGNEINKIINQIKEVVLTSKIYLFGSFAYGTPNDESDLDLCIVINERDVRNVRKRDLIKAIRKSISKVASMPVDILVYYKDEFDERAALESTLEYKIAHEGVSLYEQ</sequence>
<accession>A0A1M6LTL5</accession>
<keyword evidence="2" id="KW-0808">Transferase</keyword>
<dbReference type="GO" id="GO:0016779">
    <property type="term" value="F:nucleotidyltransferase activity"/>
    <property type="evidence" value="ECO:0007669"/>
    <property type="project" value="InterPro"/>
</dbReference>
<feature type="domain" description="Polymerase nucleotidyl transferase" evidence="1">
    <location>
        <begin position="9"/>
        <end position="102"/>
    </location>
</feature>
<protein>
    <submittedName>
        <fullName evidence="2">Nucleotidyltransferase domain-containing protein</fullName>
    </submittedName>
</protein>
<dbReference type="Pfam" id="PF01909">
    <property type="entry name" value="NTP_transf_2"/>
    <property type="match status" value="1"/>
</dbReference>
<dbReference type="InterPro" id="IPR043519">
    <property type="entry name" value="NT_sf"/>
</dbReference>
<keyword evidence="3" id="KW-1185">Reference proteome</keyword>
<dbReference type="PANTHER" id="PTHR37030">
    <property type="entry name" value="NUCLEOTIDYLTRANSFERASE"/>
    <property type="match status" value="1"/>
</dbReference>
<proteinExistence type="predicted"/>
<dbReference type="Gene3D" id="3.30.460.10">
    <property type="entry name" value="Beta Polymerase, domain 2"/>
    <property type="match status" value="1"/>
</dbReference>
<dbReference type="EMBL" id="FRAJ01000003">
    <property type="protein sequence ID" value="SHJ74422.1"/>
    <property type="molecule type" value="Genomic_DNA"/>
</dbReference>
<dbReference type="PANTHER" id="PTHR37030:SF1">
    <property type="entry name" value="NUCLEOTIDYLTRANSFERASE"/>
    <property type="match status" value="1"/>
</dbReference>
<name>A0A1M6LTL5_9FIRM</name>
<reference evidence="2 3" key="1">
    <citation type="submission" date="2016-11" db="EMBL/GenBank/DDBJ databases">
        <authorList>
            <person name="Jaros S."/>
            <person name="Januszkiewicz K."/>
            <person name="Wedrychowicz H."/>
        </authorList>
    </citation>
    <scope>NUCLEOTIDE SEQUENCE [LARGE SCALE GENOMIC DNA]</scope>
    <source>
        <strain evidence="2 3">DSM 14501</strain>
    </source>
</reference>